<reference evidence="2" key="1">
    <citation type="submission" date="2020-12" db="EMBL/GenBank/DDBJ databases">
        <title>Metabolic potential, ecology and presence of endohyphal bacteria is reflected in genomic diversity of Mucoromycotina.</title>
        <authorList>
            <person name="Muszewska A."/>
            <person name="Okrasinska A."/>
            <person name="Steczkiewicz K."/>
            <person name="Drgas O."/>
            <person name="Orlowska M."/>
            <person name="Perlinska-Lenart U."/>
            <person name="Aleksandrzak-Piekarczyk T."/>
            <person name="Szatraj K."/>
            <person name="Zielenkiewicz U."/>
            <person name="Pilsyk S."/>
            <person name="Malc E."/>
            <person name="Mieczkowski P."/>
            <person name="Kruszewska J.S."/>
            <person name="Biernat P."/>
            <person name="Pawlowska J."/>
        </authorList>
    </citation>
    <scope>NUCLEOTIDE SEQUENCE</scope>
    <source>
        <strain evidence="2">WA0000017839</strain>
    </source>
</reference>
<sequence>MLKLVQIVILLLIIASLILQILVIFGNYSGLRKLNIIRVELTRPASSSTGGLFGGFLDTVDKSVPDYLTVGLFVLCEGNNGTEDVCTPPTFGFRYSSTGILNTIQEQIPEYVHSTLSGIQKGVFIVSAAICFLLLCYSFYDLLTGSKRGCCRTFSLFTIATLALLFCIATFVVQIVAFNLVKSGITKAKDDLFGGLVDNLVTITTKRGASAWLSLAGFISLFLVCILSILSVCCLKPKAARRNEENYEMGPVAH</sequence>
<feature type="transmembrane region" description="Helical" evidence="1">
    <location>
        <begin position="211"/>
        <end position="235"/>
    </location>
</feature>
<evidence type="ECO:0000313" key="3">
    <source>
        <dbReference type="Proteomes" id="UP000603453"/>
    </source>
</evidence>
<gene>
    <name evidence="2" type="ORF">INT47_009207</name>
</gene>
<comment type="caution">
    <text evidence="2">The sequence shown here is derived from an EMBL/GenBank/DDBJ whole genome shotgun (WGS) entry which is preliminary data.</text>
</comment>
<keyword evidence="1" id="KW-1133">Transmembrane helix</keyword>
<name>A0A8H7VEH8_9FUNG</name>
<organism evidence="2 3">
    <name type="scientific">Mucor saturninus</name>
    <dbReference type="NCBI Taxonomy" id="64648"/>
    <lineage>
        <taxon>Eukaryota</taxon>
        <taxon>Fungi</taxon>
        <taxon>Fungi incertae sedis</taxon>
        <taxon>Mucoromycota</taxon>
        <taxon>Mucoromycotina</taxon>
        <taxon>Mucoromycetes</taxon>
        <taxon>Mucorales</taxon>
        <taxon>Mucorineae</taxon>
        <taxon>Mucoraceae</taxon>
        <taxon>Mucor</taxon>
    </lineage>
</organism>
<dbReference type="PANTHER" id="PTHR28013">
    <property type="entry name" value="PROTEIN DCV1-RELATED"/>
    <property type="match status" value="1"/>
</dbReference>
<dbReference type="OrthoDB" id="2354757at2759"/>
<dbReference type="GO" id="GO:0005886">
    <property type="term" value="C:plasma membrane"/>
    <property type="evidence" value="ECO:0007669"/>
    <property type="project" value="InterPro"/>
</dbReference>
<protein>
    <submittedName>
        <fullName evidence="2">Uncharacterized protein</fullName>
    </submittedName>
</protein>
<keyword evidence="1" id="KW-0472">Membrane</keyword>
<evidence type="ECO:0000313" key="2">
    <source>
        <dbReference type="EMBL" id="KAG2213533.1"/>
    </source>
</evidence>
<dbReference type="InterPro" id="IPR051380">
    <property type="entry name" value="pH-response_reg_palI/RIM9"/>
</dbReference>
<feature type="transmembrane region" description="Helical" evidence="1">
    <location>
        <begin position="154"/>
        <end position="177"/>
    </location>
</feature>
<dbReference type="AlphaFoldDB" id="A0A8H7VEH8"/>
<keyword evidence="3" id="KW-1185">Reference proteome</keyword>
<accession>A0A8H7VEH8</accession>
<proteinExistence type="predicted"/>
<dbReference type="PANTHER" id="PTHR28013:SF4">
    <property type="entry name" value="MARVEL DOMAIN-CONTAINING PROTEIN"/>
    <property type="match status" value="1"/>
</dbReference>
<dbReference type="Proteomes" id="UP000603453">
    <property type="component" value="Unassembled WGS sequence"/>
</dbReference>
<dbReference type="Pfam" id="PF06687">
    <property type="entry name" value="SUR7"/>
    <property type="match status" value="1"/>
</dbReference>
<feature type="transmembrane region" description="Helical" evidence="1">
    <location>
        <begin position="7"/>
        <end position="28"/>
    </location>
</feature>
<evidence type="ECO:0000256" key="1">
    <source>
        <dbReference type="SAM" id="Phobius"/>
    </source>
</evidence>
<dbReference type="GO" id="GO:0035838">
    <property type="term" value="C:growing cell tip"/>
    <property type="evidence" value="ECO:0007669"/>
    <property type="project" value="TreeGrafter"/>
</dbReference>
<dbReference type="EMBL" id="JAEPRD010000003">
    <property type="protein sequence ID" value="KAG2213533.1"/>
    <property type="molecule type" value="Genomic_DNA"/>
</dbReference>
<dbReference type="InterPro" id="IPR009571">
    <property type="entry name" value="SUR7/Rim9-like_fungi"/>
</dbReference>
<dbReference type="GO" id="GO:0032153">
    <property type="term" value="C:cell division site"/>
    <property type="evidence" value="ECO:0007669"/>
    <property type="project" value="TreeGrafter"/>
</dbReference>
<keyword evidence="1" id="KW-0812">Transmembrane</keyword>
<feature type="transmembrane region" description="Helical" evidence="1">
    <location>
        <begin position="122"/>
        <end position="142"/>
    </location>
</feature>